<dbReference type="AlphaFoldDB" id="A0A174FMX5"/>
<evidence type="ECO:0000256" key="1">
    <source>
        <dbReference type="ARBA" id="ARBA00022747"/>
    </source>
</evidence>
<keyword evidence="1" id="KW-0680">Restriction system</keyword>
<name>A0A174FMX5_9FIRM</name>
<reference evidence="4 5" key="1">
    <citation type="submission" date="2015-09" db="EMBL/GenBank/DDBJ databases">
        <authorList>
            <consortium name="Pathogen Informatics"/>
        </authorList>
    </citation>
    <scope>NUCLEOTIDE SEQUENCE [LARGE SCALE GENOMIC DNA]</scope>
    <source>
        <strain evidence="4 5">2789STDY5608838</strain>
    </source>
</reference>
<dbReference type="Proteomes" id="UP000095447">
    <property type="component" value="Unassembled WGS sequence"/>
</dbReference>
<dbReference type="PANTHER" id="PTHR30408">
    <property type="entry name" value="TYPE-1 RESTRICTION ENZYME ECOKI SPECIFICITY PROTEIN"/>
    <property type="match status" value="1"/>
</dbReference>
<evidence type="ECO:0000256" key="2">
    <source>
        <dbReference type="ARBA" id="ARBA00023125"/>
    </source>
</evidence>
<keyword evidence="3" id="KW-0175">Coiled coil</keyword>
<keyword evidence="2" id="KW-0238">DNA-binding</keyword>
<dbReference type="RefSeq" id="WP_070100145.1">
    <property type="nucleotide sequence ID" value="NZ_CYZA01000027.1"/>
</dbReference>
<evidence type="ECO:0000313" key="5">
    <source>
        <dbReference type="Proteomes" id="UP000095447"/>
    </source>
</evidence>
<evidence type="ECO:0000313" key="4">
    <source>
        <dbReference type="EMBL" id="CUO49850.1"/>
    </source>
</evidence>
<sequence>MSPSVEPFNENKYKILMDGLECSEILKSDLEAGERIDAEYYQKKYLQYQKLIEKQSNNQLSQICDFMSGPFGSAYDTGTYVKTSDYRYVRGQDVKPFVLQDDSPRYMAKEDYIRLNKYALSTNDILISVVGTLGNACIVQKEEIPAIFSCKSTVIKAKRVDPFYLLSYLNSKYGKTLLLRKERGAIQKGLNLEDLRTLKVPLFSKEFYKIVEVCIKKAFENIKLAKKNYADAENELEKIIHISSSNKKYNHTIKNFKESVGKYGRLDAEFYQPKYDQLFSELENFYTKPLGGKKGIVTIKKSIEPGSSEYLDKGIPFIRVSDMNKFGISEPRVYLSKENIYNLSELYPKKDTILFSKDGSVGIAYKMEKDDNIVTSGALLHLNVINTLEVLPDYLTLVLNSSIVQMQAERDTNGAIIQHWKPSDIEKVVIPIIDMEQQEKIAIKIKESFSLRKKSNELLDWAKRAVEIAIEQNEGVALQWLKEKGIEE</sequence>
<accession>A0A174FMX5</accession>
<protein>
    <submittedName>
        <fullName evidence="4">EcoKI restriction-modification system protein HsdS</fullName>
    </submittedName>
</protein>
<dbReference type="InterPro" id="IPR052021">
    <property type="entry name" value="Type-I_RS_S_subunit"/>
</dbReference>
<dbReference type="Gene3D" id="3.90.220.20">
    <property type="entry name" value="DNA methylase specificity domains"/>
    <property type="match status" value="2"/>
</dbReference>
<dbReference type="GO" id="GO:0003677">
    <property type="term" value="F:DNA binding"/>
    <property type="evidence" value="ECO:0007669"/>
    <property type="project" value="UniProtKB-KW"/>
</dbReference>
<feature type="coiled-coil region" evidence="3">
    <location>
        <begin position="215"/>
        <end position="242"/>
    </location>
</feature>
<dbReference type="PANTHER" id="PTHR30408:SF12">
    <property type="entry name" value="TYPE I RESTRICTION ENZYME MJAVIII SPECIFICITY SUBUNIT"/>
    <property type="match status" value="1"/>
</dbReference>
<dbReference type="SUPFAM" id="SSF116734">
    <property type="entry name" value="DNA methylase specificity domain"/>
    <property type="match status" value="2"/>
</dbReference>
<dbReference type="EMBL" id="CYZA01000027">
    <property type="protein sequence ID" value="CUO49850.1"/>
    <property type="molecule type" value="Genomic_DNA"/>
</dbReference>
<proteinExistence type="predicted"/>
<gene>
    <name evidence="4" type="ORF">ERS852395_03221</name>
</gene>
<dbReference type="GO" id="GO:0009307">
    <property type="term" value="P:DNA restriction-modification system"/>
    <property type="evidence" value="ECO:0007669"/>
    <property type="project" value="UniProtKB-KW"/>
</dbReference>
<dbReference type="InterPro" id="IPR044946">
    <property type="entry name" value="Restrct_endonuc_typeI_TRD_sf"/>
</dbReference>
<organism evidence="4 5">
    <name type="scientific">Blautia obeum</name>
    <dbReference type="NCBI Taxonomy" id="40520"/>
    <lineage>
        <taxon>Bacteria</taxon>
        <taxon>Bacillati</taxon>
        <taxon>Bacillota</taxon>
        <taxon>Clostridia</taxon>
        <taxon>Lachnospirales</taxon>
        <taxon>Lachnospiraceae</taxon>
        <taxon>Blautia</taxon>
    </lineage>
</organism>
<evidence type="ECO:0000256" key="3">
    <source>
        <dbReference type="SAM" id="Coils"/>
    </source>
</evidence>